<keyword evidence="1" id="KW-0687">Ribonucleoprotein</keyword>
<dbReference type="EMBL" id="GDJX01005554">
    <property type="protein sequence ID" value="JAT62382.1"/>
    <property type="molecule type" value="Transcribed_RNA"/>
</dbReference>
<sequence length="187" mass="20136">RILGAKCTNEEGCRSGGPWRRPSILHWSQPTIQKAAANPLRGAAQRPLLSNRPMEVSSIPRAISCHPFKGVSLPANPRLNPDVLRRGGWIRHGVGGRGRGASKRVQAIEGSSDLPPVDITWQIAVGALAGVTPFVVAGIEFGKRIVAQRRCAVCGGSGLVQKDGYYARCPGCGGFLPWQSWKRFFMG</sequence>
<organism evidence="1">
    <name type="scientific">Anthurium amnicola</name>
    <dbReference type="NCBI Taxonomy" id="1678845"/>
    <lineage>
        <taxon>Eukaryota</taxon>
        <taxon>Viridiplantae</taxon>
        <taxon>Streptophyta</taxon>
        <taxon>Embryophyta</taxon>
        <taxon>Tracheophyta</taxon>
        <taxon>Spermatophyta</taxon>
        <taxon>Magnoliopsida</taxon>
        <taxon>Liliopsida</taxon>
        <taxon>Araceae</taxon>
        <taxon>Pothoideae</taxon>
        <taxon>Potheae</taxon>
        <taxon>Anthurium</taxon>
    </lineage>
</organism>
<evidence type="ECO:0000313" key="1">
    <source>
        <dbReference type="EMBL" id="JAT62382.1"/>
    </source>
</evidence>
<dbReference type="GO" id="GO:0005840">
    <property type="term" value="C:ribosome"/>
    <property type="evidence" value="ECO:0007669"/>
    <property type="project" value="UniProtKB-KW"/>
</dbReference>
<proteinExistence type="predicted"/>
<reference evidence="1" key="1">
    <citation type="submission" date="2015-07" db="EMBL/GenBank/DDBJ databases">
        <title>Transcriptome Assembly of Anthurium amnicola.</title>
        <authorList>
            <person name="Suzuki J."/>
        </authorList>
    </citation>
    <scope>NUCLEOTIDE SEQUENCE</scope>
</reference>
<accession>A0A1D1Z6E3</accession>
<gene>
    <name evidence="1" type="primary">mrpl32_1</name>
    <name evidence="1" type="ORF">g.72266</name>
</gene>
<keyword evidence="1" id="KW-0689">Ribosomal protein</keyword>
<dbReference type="PANTHER" id="PTHR36809">
    <property type="entry name" value="TRANSMEMBRANE PROTEIN"/>
    <property type="match status" value="1"/>
</dbReference>
<dbReference type="AlphaFoldDB" id="A0A1D1Z6E3"/>
<dbReference type="PANTHER" id="PTHR36809:SF1">
    <property type="entry name" value="TRANSMEMBRANE PROTEIN"/>
    <property type="match status" value="1"/>
</dbReference>
<name>A0A1D1Z6E3_9ARAE</name>
<protein>
    <submittedName>
        <fullName evidence="1">Putative 54S ribosomal protein L32, mitochondrial</fullName>
    </submittedName>
</protein>
<feature type="non-terminal residue" evidence="1">
    <location>
        <position position="1"/>
    </location>
</feature>